<gene>
    <name evidence="1" type="ORF">RISK_006536</name>
</gene>
<dbReference type="PATRIC" id="fig|595434.4.peg.6218"/>
<organism evidence="1 2">
    <name type="scientific">Rhodopirellula islandica</name>
    <dbReference type="NCBI Taxonomy" id="595434"/>
    <lineage>
        <taxon>Bacteria</taxon>
        <taxon>Pseudomonadati</taxon>
        <taxon>Planctomycetota</taxon>
        <taxon>Planctomycetia</taxon>
        <taxon>Pirellulales</taxon>
        <taxon>Pirellulaceae</taxon>
        <taxon>Rhodopirellula</taxon>
    </lineage>
</organism>
<keyword evidence="2" id="KW-1185">Reference proteome</keyword>
<reference evidence="1" key="1">
    <citation type="submission" date="2015-05" db="EMBL/GenBank/DDBJ databases">
        <title>Permanent draft genome of Rhodopirellula islandicus K833.</title>
        <authorList>
            <person name="Kizina J."/>
            <person name="Richter M."/>
            <person name="Glockner F.O."/>
            <person name="Harder J."/>
        </authorList>
    </citation>
    <scope>NUCLEOTIDE SEQUENCE [LARGE SCALE GENOMIC DNA]</scope>
    <source>
        <strain evidence="1">K833</strain>
    </source>
</reference>
<proteinExistence type="predicted"/>
<accession>A0A0J1B3H5</accession>
<sequence>MASKQSRRNFTNLGLVLPSQVSSWVGVNPVNETRICAG</sequence>
<dbReference type="Proteomes" id="UP000036367">
    <property type="component" value="Unassembled WGS sequence"/>
</dbReference>
<protein>
    <submittedName>
        <fullName evidence="1">Uncharacterized protein</fullName>
    </submittedName>
</protein>
<name>A0A0J1B3H5_RHOIS</name>
<dbReference type="EMBL" id="LECT01000054">
    <property type="protein sequence ID" value="KLU01380.1"/>
    <property type="molecule type" value="Genomic_DNA"/>
</dbReference>
<comment type="caution">
    <text evidence="1">The sequence shown here is derived from an EMBL/GenBank/DDBJ whole genome shotgun (WGS) entry which is preliminary data.</text>
</comment>
<evidence type="ECO:0000313" key="2">
    <source>
        <dbReference type="Proteomes" id="UP000036367"/>
    </source>
</evidence>
<evidence type="ECO:0000313" key="1">
    <source>
        <dbReference type="EMBL" id="KLU01380.1"/>
    </source>
</evidence>
<dbReference type="AlphaFoldDB" id="A0A0J1B3H5"/>